<protein>
    <recommendedName>
        <fullName evidence="3">Nucleotide-diphospho-sugar transferase</fullName>
    </recommendedName>
</protein>
<gene>
    <name evidence="1" type="ORF">EJ06DRAFT_472081</name>
</gene>
<dbReference type="EMBL" id="ML996690">
    <property type="protein sequence ID" value="KAF2403012.1"/>
    <property type="molecule type" value="Genomic_DNA"/>
</dbReference>
<dbReference type="AlphaFoldDB" id="A0A6G1I415"/>
<name>A0A6G1I415_9PEZI</name>
<accession>A0A6G1I415</accession>
<dbReference type="OrthoDB" id="5593235at2759"/>
<organism evidence="1 2">
    <name type="scientific">Trichodelitschia bisporula</name>
    <dbReference type="NCBI Taxonomy" id="703511"/>
    <lineage>
        <taxon>Eukaryota</taxon>
        <taxon>Fungi</taxon>
        <taxon>Dikarya</taxon>
        <taxon>Ascomycota</taxon>
        <taxon>Pezizomycotina</taxon>
        <taxon>Dothideomycetes</taxon>
        <taxon>Dothideomycetes incertae sedis</taxon>
        <taxon>Phaeotrichales</taxon>
        <taxon>Phaeotrichaceae</taxon>
        <taxon>Trichodelitschia</taxon>
    </lineage>
</organism>
<evidence type="ECO:0000313" key="2">
    <source>
        <dbReference type="Proteomes" id="UP000799640"/>
    </source>
</evidence>
<reference evidence="1" key="1">
    <citation type="journal article" date="2020" name="Stud. Mycol.">
        <title>101 Dothideomycetes genomes: a test case for predicting lifestyles and emergence of pathogens.</title>
        <authorList>
            <person name="Haridas S."/>
            <person name="Albert R."/>
            <person name="Binder M."/>
            <person name="Bloem J."/>
            <person name="Labutti K."/>
            <person name="Salamov A."/>
            <person name="Andreopoulos B."/>
            <person name="Baker S."/>
            <person name="Barry K."/>
            <person name="Bills G."/>
            <person name="Bluhm B."/>
            <person name="Cannon C."/>
            <person name="Castanera R."/>
            <person name="Culley D."/>
            <person name="Daum C."/>
            <person name="Ezra D."/>
            <person name="Gonzalez J."/>
            <person name="Henrissat B."/>
            <person name="Kuo A."/>
            <person name="Liang C."/>
            <person name="Lipzen A."/>
            <person name="Lutzoni F."/>
            <person name="Magnuson J."/>
            <person name="Mondo S."/>
            <person name="Nolan M."/>
            <person name="Ohm R."/>
            <person name="Pangilinan J."/>
            <person name="Park H.-J."/>
            <person name="Ramirez L."/>
            <person name="Alfaro M."/>
            <person name="Sun H."/>
            <person name="Tritt A."/>
            <person name="Yoshinaga Y."/>
            <person name="Zwiers L.-H."/>
            <person name="Turgeon B."/>
            <person name="Goodwin S."/>
            <person name="Spatafora J."/>
            <person name="Crous P."/>
            <person name="Grigoriev I."/>
        </authorList>
    </citation>
    <scope>NUCLEOTIDE SEQUENCE</scope>
    <source>
        <strain evidence="1">CBS 262.69</strain>
    </source>
</reference>
<keyword evidence="2" id="KW-1185">Reference proteome</keyword>
<evidence type="ECO:0008006" key="3">
    <source>
        <dbReference type="Google" id="ProtNLM"/>
    </source>
</evidence>
<sequence>MACWWLFGPHVARVEVSAVDAPKQLPRYWSVSGKGDGEGVTEWVKPEGLKVVGLVFYGRPASVSILDCYLKRNLVENGGVLDEVIFIVRTKKMQDLGWLDALLETSDSYRKQNVTWEGKDYRGAYDIIQNGTMYIKIDDDIVFFEDTTIPTLVSTRLNHPEYFVVSANIMNQPSLSWLHWRLGAVRPYLPELAPPPNATNMTPNSTVSWHASELPKWDGPEDFNYTEYFDSGKLRRGHRWLPVSPNSSVTIDETPIVETKYDAFGLGLWYWSIAAQEHYSFFENLEKNELFRYKFHRWDYNYGRMGIQFIAMMGDDINRGKPMEQQDDEYYFSEVMPKWTRRHAIVDGRALAAHYSFEPQRDGMASTDVLDRYRAFAEENICVQE</sequence>
<dbReference type="Proteomes" id="UP000799640">
    <property type="component" value="Unassembled WGS sequence"/>
</dbReference>
<evidence type="ECO:0000313" key="1">
    <source>
        <dbReference type="EMBL" id="KAF2403012.1"/>
    </source>
</evidence>
<proteinExistence type="predicted"/>